<gene>
    <name evidence="1" type="ORF">A4X13_0g2955</name>
</gene>
<reference evidence="1" key="2">
    <citation type="journal article" date="2019" name="IMA Fungus">
        <title>Genome sequencing and comparison of five Tilletia species to identify candidate genes for the detection of regulated species infecting wheat.</title>
        <authorList>
            <person name="Nguyen H.D.T."/>
            <person name="Sultana T."/>
            <person name="Kesanakurti P."/>
            <person name="Hambleton S."/>
        </authorList>
    </citation>
    <scope>NUCLEOTIDE SEQUENCE</scope>
    <source>
        <strain evidence="1">DAOMC 236416</strain>
    </source>
</reference>
<keyword evidence="2" id="KW-1185">Reference proteome</keyword>
<dbReference type="AlphaFoldDB" id="A0A177TQU1"/>
<organism evidence="1 2">
    <name type="scientific">Tilletia indica</name>
    <dbReference type="NCBI Taxonomy" id="43049"/>
    <lineage>
        <taxon>Eukaryota</taxon>
        <taxon>Fungi</taxon>
        <taxon>Dikarya</taxon>
        <taxon>Basidiomycota</taxon>
        <taxon>Ustilaginomycotina</taxon>
        <taxon>Exobasidiomycetes</taxon>
        <taxon>Tilletiales</taxon>
        <taxon>Tilletiaceae</taxon>
        <taxon>Tilletia</taxon>
    </lineage>
</organism>
<protein>
    <recommendedName>
        <fullName evidence="3">Complex I-B15</fullName>
    </recommendedName>
</protein>
<dbReference type="PANTHER" id="PTHR39476:SF1">
    <property type="entry name" value="NADH DEHYDROGENASE [UBIQUINONE] 1 BETA SUBCOMPLEX SUBUNIT 4"/>
    <property type="match status" value="1"/>
</dbReference>
<dbReference type="PANTHER" id="PTHR39476">
    <property type="entry name" value="NADH:UBIQUINONE OXIDOREDUCTASE 6.6KD SUBUNIT"/>
    <property type="match status" value="1"/>
</dbReference>
<dbReference type="EMBL" id="LWDF02000153">
    <property type="protein sequence ID" value="KAE8255675.1"/>
    <property type="molecule type" value="Genomic_DNA"/>
</dbReference>
<dbReference type="Proteomes" id="UP000077521">
    <property type="component" value="Unassembled WGS sequence"/>
</dbReference>
<comment type="caution">
    <text evidence="1">The sequence shown here is derived from an EMBL/GenBank/DDBJ whole genome shotgun (WGS) entry which is preliminary data.</text>
</comment>
<sequence length="86" mass="9453">MAGGGDYHPVKLDPAIERHQANQSTMYTRFRLTASNSRWLAIWGIAVPVGFYALAKATDGAYDWRAKTRADSLLANPPATEQASEE</sequence>
<reference evidence="1" key="1">
    <citation type="submission" date="2016-04" db="EMBL/GenBank/DDBJ databases">
        <authorList>
            <person name="Nguyen H.D."/>
            <person name="Samba Siva P."/>
            <person name="Cullis J."/>
            <person name="Levesque C.A."/>
            <person name="Hambleton S."/>
        </authorList>
    </citation>
    <scope>NUCLEOTIDE SEQUENCE</scope>
    <source>
        <strain evidence="1">DAOMC 236416</strain>
    </source>
</reference>
<evidence type="ECO:0000313" key="1">
    <source>
        <dbReference type="EMBL" id="KAE8255675.1"/>
    </source>
</evidence>
<accession>A0A177TQU1</accession>
<name>A0A177TQU1_9BASI</name>
<proteinExistence type="predicted"/>
<evidence type="ECO:0008006" key="3">
    <source>
        <dbReference type="Google" id="ProtNLM"/>
    </source>
</evidence>
<evidence type="ECO:0000313" key="2">
    <source>
        <dbReference type="Proteomes" id="UP000077521"/>
    </source>
</evidence>